<dbReference type="InterPro" id="IPR011852">
    <property type="entry name" value="TRAP_TAXI"/>
</dbReference>
<feature type="transmembrane region" description="Helical" evidence="1">
    <location>
        <begin position="12"/>
        <end position="29"/>
    </location>
</feature>
<dbReference type="PANTHER" id="PTHR42941:SF1">
    <property type="entry name" value="SLL1037 PROTEIN"/>
    <property type="match status" value="1"/>
</dbReference>
<accession>G5JAP3</accession>
<protein>
    <submittedName>
        <fullName evidence="2">TRAP-type uncharacterized transport system periplasmic component</fullName>
    </submittedName>
</protein>
<comment type="caution">
    <text evidence="2">The sequence shown here is derived from an EMBL/GenBank/DDBJ whole genome shotgun (WGS) entry which is preliminary data.</text>
</comment>
<keyword evidence="1" id="KW-0472">Membrane</keyword>
<dbReference type="CDD" id="cd13520">
    <property type="entry name" value="PBP2_TAXI_TRAP"/>
    <property type="match status" value="1"/>
</dbReference>
<dbReference type="Pfam" id="PF16868">
    <property type="entry name" value="NMT1_3"/>
    <property type="match status" value="1"/>
</dbReference>
<reference evidence="2 3" key="1">
    <citation type="journal article" date="2011" name="Front. Microbiol.">
        <title>Two Strains of Crocosphaera watsonii with Highly Conserved Genomes are Distinguished by Strain-Specific Features.</title>
        <authorList>
            <person name="Bench S.R."/>
            <person name="Ilikchyan I.N."/>
            <person name="Tripp H.J."/>
            <person name="Zehr J.P."/>
        </authorList>
    </citation>
    <scope>NUCLEOTIDE SEQUENCE [LARGE SCALE GENOMIC DNA]</scope>
    <source>
        <strain evidence="2 3">WH 0003</strain>
    </source>
</reference>
<dbReference type="NCBIfam" id="TIGR02122">
    <property type="entry name" value="TRAP_TAXI"/>
    <property type="match status" value="1"/>
</dbReference>
<keyword evidence="1" id="KW-0812">Transmembrane</keyword>
<dbReference type="PATRIC" id="fig|423471.3.peg.4212"/>
<dbReference type="EMBL" id="AESD01000679">
    <property type="protein sequence ID" value="EHJ10748.1"/>
    <property type="molecule type" value="Genomic_DNA"/>
</dbReference>
<dbReference type="AlphaFoldDB" id="G5JAP3"/>
<evidence type="ECO:0000313" key="3">
    <source>
        <dbReference type="Proteomes" id="UP000003477"/>
    </source>
</evidence>
<gene>
    <name evidence="2" type="ORF">CWATWH0003_4505</name>
</gene>
<dbReference type="Proteomes" id="UP000003477">
    <property type="component" value="Unassembled WGS sequence"/>
</dbReference>
<dbReference type="PANTHER" id="PTHR42941">
    <property type="entry name" value="SLL1037 PROTEIN"/>
    <property type="match status" value="1"/>
</dbReference>
<evidence type="ECO:0000256" key="1">
    <source>
        <dbReference type="SAM" id="Phobius"/>
    </source>
</evidence>
<dbReference type="Gene3D" id="3.40.190.10">
    <property type="entry name" value="Periplasmic binding protein-like II"/>
    <property type="match status" value="2"/>
</dbReference>
<organism evidence="2 3">
    <name type="scientific">Crocosphaera watsonii WH 0003</name>
    <dbReference type="NCBI Taxonomy" id="423471"/>
    <lineage>
        <taxon>Bacteria</taxon>
        <taxon>Bacillati</taxon>
        <taxon>Cyanobacteriota</taxon>
        <taxon>Cyanophyceae</taxon>
        <taxon>Oscillatoriophycideae</taxon>
        <taxon>Chroococcales</taxon>
        <taxon>Aphanothecaceae</taxon>
        <taxon>Crocosphaera</taxon>
    </lineage>
</organism>
<dbReference type="GeneID" id="88767926"/>
<evidence type="ECO:0000313" key="2">
    <source>
        <dbReference type="EMBL" id="EHJ10748.1"/>
    </source>
</evidence>
<dbReference type="SUPFAM" id="SSF53850">
    <property type="entry name" value="Periplasmic binding protein-like II"/>
    <property type="match status" value="1"/>
</dbReference>
<name>G5JAP3_CROWT</name>
<proteinExistence type="predicted"/>
<sequence length="446" mass="50670">MKESIFRKSSIFAALGSIFLIIIFAILLFQDNKRVHTLVLVTGQKEGQYYAFGQALSKVVHNHNHRIKIEVIESNGSQENLELLQGKKAELALVQSDTIVNNSTKAIAFLFPEVFHLMVRQDAGINDISDIEGKRIALMSKGSGSYNMFWRLQEHYQLDVEQIKTIPLPITEAHQALEDGEVDGLFRVVSLENPAVIQLLRNPQIKIIPIDQGAALRLELPALEVMSIPKGSYHGASPTPAEDLPAVGVRAVLITNKKISREVIFEITRILYEARNELVQEFIQAAMIEQWDESPHLGFTFHPGALDYYNKGNPSFIVEYAEAIGLCLSVSMLLISSVWQLRSWFTGKQKNRADLYNLQLLKIIDSIQETEDLPQLKKVRSQLLEMLNEVIVDLDKDLISPESFQSFTFPWQVALSATYQRENYLARLENDHPRKVDEIQQMKNQM</sequence>
<dbReference type="RefSeq" id="WP_007312385.1">
    <property type="nucleotide sequence ID" value="NZ_AESD01000679.1"/>
</dbReference>
<keyword evidence="1" id="KW-1133">Transmembrane helix</keyword>